<proteinExistence type="predicted"/>
<dbReference type="Proteomes" id="UP001444071">
    <property type="component" value="Unassembled WGS sequence"/>
</dbReference>
<dbReference type="EMBL" id="JAHRIM010003710">
    <property type="protein sequence ID" value="MEQ2259445.1"/>
    <property type="molecule type" value="Genomic_DNA"/>
</dbReference>
<evidence type="ECO:0000313" key="2">
    <source>
        <dbReference type="Proteomes" id="UP001444071"/>
    </source>
</evidence>
<organism evidence="1 2">
    <name type="scientific">Xenotaenia resolanae</name>
    <dbReference type="NCBI Taxonomy" id="208358"/>
    <lineage>
        <taxon>Eukaryota</taxon>
        <taxon>Metazoa</taxon>
        <taxon>Chordata</taxon>
        <taxon>Craniata</taxon>
        <taxon>Vertebrata</taxon>
        <taxon>Euteleostomi</taxon>
        <taxon>Actinopterygii</taxon>
        <taxon>Neopterygii</taxon>
        <taxon>Teleostei</taxon>
        <taxon>Neoteleostei</taxon>
        <taxon>Acanthomorphata</taxon>
        <taxon>Ovalentaria</taxon>
        <taxon>Atherinomorphae</taxon>
        <taxon>Cyprinodontiformes</taxon>
        <taxon>Goodeidae</taxon>
        <taxon>Xenotaenia</taxon>
    </lineage>
</organism>
<evidence type="ECO:0000313" key="1">
    <source>
        <dbReference type="EMBL" id="MEQ2259445.1"/>
    </source>
</evidence>
<comment type="caution">
    <text evidence="1">The sequence shown here is derived from an EMBL/GenBank/DDBJ whole genome shotgun (WGS) entry which is preliminary data.</text>
</comment>
<reference evidence="1 2" key="1">
    <citation type="submission" date="2021-06" db="EMBL/GenBank/DDBJ databases">
        <authorList>
            <person name="Palmer J.M."/>
        </authorList>
    </citation>
    <scope>NUCLEOTIDE SEQUENCE [LARGE SCALE GENOMIC DNA]</scope>
    <source>
        <strain evidence="1 2">XR_2019</strain>
        <tissue evidence="1">Muscle</tissue>
    </source>
</reference>
<name>A0ABV0VQL9_9TELE</name>
<keyword evidence="2" id="KW-1185">Reference proteome</keyword>
<sequence>MLNKGKYARNVEKAERNQRRLTQLLTWLNELDRLLAGVTLALGDFRQLLGRSNTCSNLQVIENAARTSYQCDATPYFAVAGGMGDALRGMFSSKKIRHRALIFLGRTNISYFFMRR</sequence>
<accession>A0ABV0VQL9</accession>
<gene>
    <name evidence="1" type="ORF">XENORESO_011851</name>
</gene>
<protein>
    <submittedName>
        <fullName evidence="1">Uncharacterized protein</fullName>
    </submittedName>
</protein>